<comment type="caution">
    <text evidence="2">The sequence shown here is derived from an EMBL/GenBank/DDBJ whole genome shotgun (WGS) entry which is preliminary data.</text>
</comment>
<evidence type="ECO:0000313" key="2">
    <source>
        <dbReference type="EMBL" id="MBW0474856.1"/>
    </source>
</evidence>
<protein>
    <submittedName>
        <fullName evidence="2">Uncharacterized protein</fullName>
    </submittedName>
</protein>
<organism evidence="2 3">
    <name type="scientific">Austropuccinia psidii MF-1</name>
    <dbReference type="NCBI Taxonomy" id="1389203"/>
    <lineage>
        <taxon>Eukaryota</taxon>
        <taxon>Fungi</taxon>
        <taxon>Dikarya</taxon>
        <taxon>Basidiomycota</taxon>
        <taxon>Pucciniomycotina</taxon>
        <taxon>Pucciniomycetes</taxon>
        <taxon>Pucciniales</taxon>
        <taxon>Sphaerophragmiaceae</taxon>
        <taxon>Austropuccinia</taxon>
    </lineage>
</organism>
<gene>
    <name evidence="2" type="ORF">O181_014571</name>
</gene>
<accession>A0A9Q3BYC6</accession>
<keyword evidence="3" id="KW-1185">Reference proteome</keyword>
<name>A0A9Q3BYC6_9BASI</name>
<dbReference type="AlphaFoldDB" id="A0A9Q3BYC6"/>
<evidence type="ECO:0000256" key="1">
    <source>
        <dbReference type="SAM" id="MobiDB-lite"/>
    </source>
</evidence>
<sequence>MHDPKHHSWPSGHILFNWNLEQILHTPNPRPFPRFWAWGLDPLAMTRVPGPSPFIREFWAIRPPIFSTGCGPWDQLGPFWPNSNDSKRGQEGSSSAAKPQVDPRTTDWPQIPIDPNFPHGLWKPPDTICSGPERLPLNSSGDLSLS</sequence>
<proteinExistence type="predicted"/>
<feature type="region of interest" description="Disordered" evidence="1">
    <location>
        <begin position="76"/>
        <end position="146"/>
    </location>
</feature>
<dbReference type="EMBL" id="AVOT02003884">
    <property type="protein sequence ID" value="MBW0474856.1"/>
    <property type="molecule type" value="Genomic_DNA"/>
</dbReference>
<feature type="compositionally biased region" description="Polar residues" evidence="1">
    <location>
        <begin position="137"/>
        <end position="146"/>
    </location>
</feature>
<dbReference type="Proteomes" id="UP000765509">
    <property type="component" value="Unassembled WGS sequence"/>
</dbReference>
<evidence type="ECO:0000313" key="3">
    <source>
        <dbReference type="Proteomes" id="UP000765509"/>
    </source>
</evidence>
<reference evidence="2" key="1">
    <citation type="submission" date="2021-03" db="EMBL/GenBank/DDBJ databases">
        <title>Draft genome sequence of rust myrtle Austropuccinia psidii MF-1, a brazilian biotype.</title>
        <authorList>
            <person name="Quecine M.C."/>
            <person name="Pachon D.M.R."/>
            <person name="Bonatelli M.L."/>
            <person name="Correr F.H."/>
            <person name="Franceschini L.M."/>
            <person name="Leite T.F."/>
            <person name="Margarido G.R.A."/>
            <person name="Almeida C.A."/>
            <person name="Ferrarezi J.A."/>
            <person name="Labate C.A."/>
        </authorList>
    </citation>
    <scope>NUCLEOTIDE SEQUENCE</scope>
    <source>
        <strain evidence="2">MF-1</strain>
    </source>
</reference>